<evidence type="ECO:0000256" key="7">
    <source>
        <dbReference type="ARBA" id="ARBA00023070"/>
    </source>
</evidence>
<dbReference type="Proteomes" id="UP000588068">
    <property type="component" value="Unassembled WGS sequence"/>
</dbReference>
<dbReference type="InterPro" id="IPR050281">
    <property type="entry name" value="Flavin_monoamine_oxidase"/>
</dbReference>
<comment type="pathway">
    <text evidence="2">Plant hormone metabolism; auxin biosynthesis.</text>
</comment>
<evidence type="ECO:0000256" key="3">
    <source>
        <dbReference type="ARBA" id="ARBA00005833"/>
    </source>
</evidence>
<keyword evidence="10" id="KW-0812">Transmembrane</keyword>
<feature type="binding site" evidence="9">
    <location>
        <begin position="124"/>
        <end position="127"/>
    </location>
    <ligand>
        <name>FAD</name>
        <dbReference type="ChEBI" id="CHEBI:57692"/>
    </ligand>
</feature>
<sequence>MSADGLLSRRRFLHLVGAVGGSTAVYQAALGLGLTPQVQPMRRPDLAPLARAGSKSVVILGAGIAGLTAAYELSRKGYEVTVLEASHRVGGRNLTVRGGDLVDEIGQPQICRFDRDPDLYFNAGPARIPGHHASLLSYCREFGVQLAPFVNDNRNAWVQDDSMLGGQRIRNREYMADARGFMAELMAKSLKAEQLDRPFTATDHGRLLEFLRQFGELDPQFRYRSATRAGLVSYDYTQPEPHRTPIDFKELLQSRFMYLMSFGEADDQAAMMMEPVGGMDRIVAGFMSKISSLVQTRAIVQSVRLQENGVEIVYARNDSKRTIHADFCLNSIPTQLLAGLEHNFPADYSGCFSAIPRGKLFKIGLQARERFWEREGIYGGISWTMQDILQIWYPAHGIHRDKGILLGAYTFDDASGDRFARLTHAQRVELALQQGEKVHPGYREHIENGISICWHRMNHMLGCSAQWDESLQSQWFKRAQAPIGNHYLIGDQVSYHPGWQEGAIHSAFHAISDIDRRVRGMATVVAA</sequence>
<feature type="binding site" evidence="9">
    <location>
        <begin position="84"/>
        <end position="85"/>
    </location>
    <ligand>
        <name>FAD</name>
        <dbReference type="ChEBI" id="CHEBI:57692"/>
    </ligand>
</feature>
<keyword evidence="13" id="KW-1185">Reference proteome</keyword>
<dbReference type="InterPro" id="IPR036188">
    <property type="entry name" value="FAD/NAD-bd_sf"/>
</dbReference>
<comment type="catalytic activity">
    <reaction evidence="8">
        <text>L-tryptophan + O2 = indole-3-acetamide + CO2 + H2O</text>
        <dbReference type="Rhea" id="RHEA:16165"/>
        <dbReference type="ChEBI" id="CHEBI:15377"/>
        <dbReference type="ChEBI" id="CHEBI:15379"/>
        <dbReference type="ChEBI" id="CHEBI:16031"/>
        <dbReference type="ChEBI" id="CHEBI:16526"/>
        <dbReference type="ChEBI" id="CHEBI:57912"/>
        <dbReference type="EC" id="1.13.12.3"/>
    </reaction>
</comment>
<keyword evidence="6 12" id="KW-0560">Oxidoreductase</keyword>
<comment type="cofactor">
    <cofactor evidence="1">
        <name>FAD</name>
        <dbReference type="ChEBI" id="CHEBI:57692"/>
    </cofactor>
</comment>
<feature type="transmembrane region" description="Helical" evidence="10">
    <location>
        <begin position="12"/>
        <end position="34"/>
    </location>
</feature>
<feature type="domain" description="Amine oxidase" evidence="11">
    <location>
        <begin position="64"/>
        <end position="510"/>
    </location>
</feature>
<dbReference type="AlphaFoldDB" id="A0A841HTF1"/>
<dbReference type="EMBL" id="JACHHZ010000006">
    <property type="protein sequence ID" value="MBB6096053.1"/>
    <property type="molecule type" value="Genomic_DNA"/>
</dbReference>
<keyword evidence="10" id="KW-0472">Membrane</keyword>
<dbReference type="GO" id="GO:0050361">
    <property type="term" value="F:tryptophan 2-monooxygenase activity"/>
    <property type="evidence" value="ECO:0007669"/>
    <property type="project" value="UniProtKB-EC"/>
</dbReference>
<evidence type="ECO:0000256" key="6">
    <source>
        <dbReference type="ARBA" id="ARBA00023002"/>
    </source>
</evidence>
<dbReference type="RefSeq" id="WP_184335430.1">
    <property type="nucleotide sequence ID" value="NZ_JACHHZ010000006.1"/>
</dbReference>
<dbReference type="GO" id="GO:0009851">
    <property type="term" value="P:auxin biosynthetic process"/>
    <property type="evidence" value="ECO:0007669"/>
    <property type="project" value="UniProtKB-KW"/>
</dbReference>
<dbReference type="SUPFAM" id="SSF54373">
    <property type="entry name" value="FAD-linked reductases, C-terminal domain"/>
    <property type="match status" value="1"/>
</dbReference>
<evidence type="ECO:0000313" key="12">
    <source>
        <dbReference type="EMBL" id="MBB6096053.1"/>
    </source>
</evidence>
<dbReference type="InterPro" id="IPR006311">
    <property type="entry name" value="TAT_signal"/>
</dbReference>
<dbReference type="PROSITE" id="PS51318">
    <property type="entry name" value="TAT"/>
    <property type="match status" value="1"/>
</dbReference>
<dbReference type="Gene3D" id="3.90.660.10">
    <property type="match status" value="1"/>
</dbReference>
<reference evidence="12 13" key="1">
    <citation type="submission" date="2020-08" db="EMBL/GenBank/DDBJ databases">
        <title>Genomic Encyclopedia of Type Strains, Phase IV (KMG-IV): sequencing the most valuable type-strain genomes for metagenomic binning, comparative biology and taxonomic classification.</title>
        <authorList>
            <person name="Goeker M."/>
        </authorList>
    </citation>
    <scope>NUCLEOTIDE SEQUENCE [LARGE SCALE GENOMIC DNA]</scope>
    <source>
        <strain evidence="12 13">DSM 26723</strain>
    </source>
</reference>
<feature type="binding site" evidence="9">
    <location>
        <position position="300"/>
    </location>
    <ligand>
        <name>FAD</name>
        <dbReference type="ChEBI" id="CHEBI:57692"/>
    </ligand>
</feature>
<dbReference type="InterPro" id="IPR002937">
    <property type="entry name" value="Amino_oxidase"/>
</dbReference>
<evidence type="ECO:0000259" key="11">
    <source>
        <dbReference type="Pfam" id="PF01593"/>
    </source>
</evidence>
<dbReference type="SUPFAM" id="SSF51905">
    <property type="entry name" value="FAD/NAD(P)-binding domain"/>
    <property type="match status" value="1"/>
</dbReference>
<dbReference type="EC" id="1.13.12.3" evidence="4"/>
<evidence type="ECO:0000256" key="2">
    <source>
        <dbReference type="ARBA" id="ARBA00004814"/>
    </source>
</evidence>
<gene>
    <name evidence="12" type="ORF">HNQ60_004944</name>
</gene>
<feature type="binding site" evidence="9">
    <location>
        <position position="127"/>
    </location>
    <ligand>
        <name>substrate</name>
    </ligand>
</feature>
<dbReference type="Pfam" id="PF01593">
    <property type="entry name" value="Amino_oxidase"/>
    <property type="match status" value="1"/>
</dbReference>
<accession>A0A841HTF1</accession>
<dbReference type="PANTHER" id="PTHR10742">
    <property type="entry name" value="FLAVIN MONOAMINE OXIDASE"/>
    <property type="match status" value="1"/>
</dbReference>
<evidence type="ECO:0000256" key="4">
    <source>
        <dbReference type="ARBA" id="ARBA00012535"/>
    </source>
</evidence>
<keyword evidence="7" id="KW-0073">Auxin biosynthesis</keyword>
<proteinExistence type="inferred from homology"/>
<dbReference type="PRINTS" id="PR00757">
    <property type="entry name" value="AMINEOXDASEF"/>
</dbReference>
<dbReference type="PANTHER" id="PTHR10742:SF410">
    <property type="entry name" value="LYSINE-SPECIFIC HISTONE DEMETHYLASE 2"/>
    <property type="match status" value="1"/>
</dbReference>
<dbReference type="InterPro" id="IPR001613">
    <property type="entry name" value="Flavin_amine_oxidase"/>
</dbReference>
<evidence type="ECO:0000256" key="1">
    <source>
        <dbReference type="ARBA" id="ARBA00001974"/>
    </source>
</evidence>
<evidence type="ECO:0000256" key="8">
    <source>
        <dbReference type="ARBA" id="ARBA00047321"/>
    </source>
</evidence>
<evidence type="ECO:0000256" key="10">
    <source>
        <dbReference type="SAM" id="Phobius"/>
    </source>
</evidence>
<protein>
    <recommendedName>
        <fullName evidence="5">Tryptophan 2-monooxygenase</fullName>
        <ecNumber evidence="4">1.13.12.3</ecNumber>
    </recommendedName>
</protein>
<evidence type="ECO:0000256" key="5">
    <source>
        <dbReference type="ARBA" id="ARBA00017871"/>
    </source>
</evidence>
<organism evidence="12 13">
    <name type="scientific">Povalibacter uvarum</name>
    <dbReference type="NCBI Taxonomy" id="732238"/>
    <lineage>
        <taxon>Bacteria</taxon>
        <taxon>Pseudomonadati</taxon>
        <taxon>Pseudomonadota</taxon>
        <taxon>Gammaproteobacteria</taxon>
        <taxon>Steroidobacterales</taxon>
        <taxon>Steroidobacteraceae</taxon>
        <taxon>Povalibacter</taxon>
    </lineage>
</organism>
<dbReference type="Gene3D" id="1.20.1440.240">
    <property type="match status" value="1"/>
</dbReference>
<name>A0A841HTF1_9GAMM</name>
<comment type="similarity">
    <text evidence="3">Belongs to the tryptophan 2-monooxygenase family.</text>
</comment>
<dbReference type="Gene3D" id="3.50.50.60">
    <property type="entry name" value="FAD/NAD(P)-binding domain"/>
    <property type="match status" value="1"/>
</dbReference>
<evidence type="ECO:0000256" key="9">
    <source>
        <dbReference type="PIRSR" id="PIRSR601613-1"/>
    </source>
</evidence>
<comment type="caution">
    <text evidence="12">The sequence shown here is derived from an EMBL/GenBank/DDBJ whole genome shotgun (WGS) entry which is preliminary data.</text>
</comment>
<keyword evidence="10" id="KW-1133">Transmembrane helix</keyword>
<evidence type="ECO:0000313" key="13">
    <source>
        <dbReference type="Proteomes" id="UP000588068"/>
    </source>
</evidence>